<sequence length="171" mass="19032">MKKTMSKILAIILLSAIKAVTMVTTTGDQIRGVPHGYFYGFYNPEENKFIAISDQPVNEEIIYTNPHSEDEFHRYMSEQLPHGEIVAYTSPELTERIAGPETKKSNKSKEDSDSEVVIVSDRKSSPPSKKTSGKEKDEDKPKKSKSKKGEENGIMGCSIAAVLIVITFMIC</sequence>
<feature type="chain" id="PRO_5001571686" evidence="3">
    <location>
        <begin position="20"/>
        <end position="171"/>
    </location>
</feature>
<evidence type="ECO:0000313" key="5">
    <source>
        <dbReference type="Proteomes" id="UP000030655"/>
    </source>
</evidence>
<evidence type="ECO:0000256" key="3">
    <source>
        <dbReference type="SAM" id="SignalP"/>
    </source>
</evidence>
<keyword evidence="2" id="KW-0472">Membrane</keyword>
<dbReference type="EMBL" id="KK365191">
    <property type="protein sequence ID" value="KCZ80266.1"/>
    <property type="molecule type" value="Genomic_DNA"/>
</dbReference>
<feature type="region of interest" description="Disordered" evidence="1">
    <location>
        <begin position="91"/>
        <end position="151"/>
    </location>
</feature>
<reference evidence="4 5" key="2">
    <citation type="submission" date="2014-03" db="EMBL/GenBank/DDBJ databases">
        <title>The Genome Sequence of Anncaliia algerae insect isolate PRA339.</title>
        <authorList>
            <consortium name="The Broad Institute Genome Sequencing Platform"/>
            <consortium name="The Broad Institute Genome Sequencing Center for Infectious Disease"/>
            <person name="Cuomo C."/>
            <person name="Becnel J."/>
            <person name="Sanscrainte N."/>
            <person name="Walker B."/>
            <person name="Young S.K."/>
            <person name="Zeng Q."/>
            <person name="Gargeya S."/>
            <person name="Fitzgerald M."/>
            <person name="Haas B."/>
            <person name="Abouelleil A."/>
            <person name="Alvarado L."/>
            <person name="Arachchi H.M."/>
            <person name="Berlin A.M."/>
            <person name="Chapman S.B."/>
            <person name="Dewar J."/>
            <person name="Goldberg J."/>
            <person name="Griggs A."/>
            <person name="Gujja S."/>
            <person name="Hansen M."/>
            <person name="Howarth C."/>
            <person name="Imamovic A."/>
            <person name="Larimer J."/>
            <person name="McCowan C."/>
            <person name="Murphy C."/>
            <person name="Neiman D."/>
            <person name="Pearson M."/>
            <person name="Priest M."/>
            <person name="Roberts A."/>
            <person name="Saif S."/>
            <person name="Shea T."/>
            <person name="Sisk P."/>
            <person name="Sykes S."/>
            <person name="Wortman J."/>
            <person name="Nusbaum C."/>
            <person name="Birren B."/>
        </authorList>
    </citation>
    <scope>NUCLEOTIDE SEQUENCE [LARGE SCALE GENOMIC DNA]</scope>
    <source>
        <strain evidence="4 5">PRA339</strain>
    </source>
</reference>
<reference evidence="5" key="1">
    <citation type="submission" date="2013-02" db="EMBL/GenBank/DDBJ databases">
        <authorList>
            <consortium name="The Broad Institute Genome Sequencing Platform"/>
            <person name="Cuomo C."/>
            <person name="Becnel J."/>
            <person name="Sanscrainte N."/>
            <person name="Walker B."/>
            <person name="Young S.K."/>
            <person name="Zeng Q."/>
            <person name="Gargeya S."/>
            <person name="Fitzgerald M."/>
            <person name="Haas B."/>
            <person name="Abouelleil A."/>
            <person name="Alvarado L."/>
            <person name="Arachchi H.M."/>
            <person name="Berlin A.M."/>
            <person name="Chapman S.B."/>
            <person name="Dewar J."/>
            <person name="Goldberg J."/>
            <person name="Griggs A."/>
            <person name="Gujja S."/>
            <person name="Hansen M."/>
            <person name="Howarth C."/>
            <person name="Imamovic A."/>
            <person name="Larimer J."/>
            <person name="McCowan C."/>
            <person name="Murphy C."/>
            <person name="Neiman D."/>
            <person name="Pearson M."/>
            <person name="Priest M."/>
            <person name="Roberts A."/>
            <person name="Saif S."/>
            <person name="Shea T."/>
            <person name="Sisk P."/>
            <person name="Sykes S."/>
            <person name="Wortman J."/>
            <person name="Nusbaum C."/>
            <person name="Birren B."/>
        </authorList>
    </citation>
    <scope>NUCLEOTIDE SEQUENCE [LARGE SCALE GENOMIC DNA]</scope>
    <source>
        <strain evidence="5">PRA339</strain>
    </source>
</reference>
<organism evidence="4 5">
    <name type="scientific">Anncaliia algerae PRA339</name>
    <dbReference type="NCBI Taxonomy" id="1288291"/>
    <lineage>
        <taxon>Eukaryota</taxon>
        <taxon>Fungi</taxon>
        <taxon>Fungi incertae sedis</taxon>
        <taxon>Microsporidia</taxon>
        <taxon>Tubulinosematoidea</taxon>
        <taxon>Tubulinosematidae</taxon>
        <taxon>Anncaliia</taxon>
    </lineage>
</organism>
<feature type="compositionally biased region" description="Basic and acidic residues" evidence="1">
    <location>
        <begin position="101"/>
        <end position="111"/>
    </location>
</feature>
<feature type="transmembrane region" description="Helical" evidence="2">
    <location>
        <begin position="153"/>
        <end position="170"/>
    </location>
</feature>
<evidence type="ECO:0000256" key="2">
    <source>
        <dbReference type="SAM" id="Phobius"/>
    </source>
</evidence>
<dbReference type="AlphaFoldDB" id="A0A059EZV9"/>
<keyword evidence="2" id="KW-0812">Transmembrane</keyword>
<dbReference type="OrthoDB" id="10369808at2759"/>
<keyword evidence="5" id="KW-1185">Reference proteome</keyword>
<keyword evidence="3" id="KW-0732">Signal</keyword>
<dbReference type="VEuPathDB" id="MicrosporidiaDB:H312_02322"/>
<proteinExistence type="predicted"/>
<evidence type="ECO:0000313" key="4">
    <source>
        <dbReference type="EMBL" id="KCZ80266.1"/>
    </source>
</evidence>
<dbReference type="HOGENOM" id="CLU_1562484_0_0_1"/>
<feature type="compositionally biased region" description="Basic and acidic residues" evidence="1">
    <location>
        <begin position="132"/>
        <end position="151"/>
    </location>
</feature>
<accession>A0A059EZV9</accession>
<dbReference type="Proteomes" id="UP000030655">
    <property type="component" value="Unassembled WGS sequence"/>
</dbReference>
<feature type="signal peptide" evidence="3">
    <location>
        <begin position="1"/>
        <end position="19"/>
    </location>
</feature>
<name>A0A059EZV9_9MICR</name>
<gene>
    <name evidence="4" type="ORF">H312_02322</name>
</gene>
<evidence type="ECO:0000256" key="1">
    <source>
        <dbReference type="SAM" id="MobiDB-lite"/>
    </source>
</evidence>
<protein>
    <submittedName>
        <fullName evidence="4">Uncharacterized protein</fullName>
    </submittedName>
</protein>
<keyword evidence="2" id="KW-1133">Transmembrane helix</keyword>